<dbReference type="Proteomes" id="UP001064489">
    <property type="component" value="Chromosome 4"/>
</dbReference>
<keyword evidence="1" id="KW-0812">Transmembrane</keyword>
<keyword evidence="1" id="KW-0472">Membrane</keyword>
<dbReference type="EMBL" id="JAJSOW010000101">
    <property type="protein sequence ID" value="KAI9181618.1"/>
    <property type="molecule type" value="Genomic_DNA"/>
</dbReference>
<proteinExistence type="predicted"/>
<sequence length="99" mass="11220">MENKKIITHLSITSLILIIIVTYSSLTLTLFSNPTFSLFNTTTTISPLDLPNLFSSFLLSSSLLLRFFSTRLCSRLLCLLSFFSPVRDKPFRNCCSAQF</sequence>
<comment type="caution">
    <text evidence="2">The sequence shown here is derived from an EMBL/GenBank/DDBJ whole genome shotgun (WGS) entry which is preliminary data.</text>
</comment>
<name>A0AAD5J028_ACENE</name>
<accession>A0AAD5J028</accession>
<evidence type="ECO:0000256" key="1">
    <source>
        <dbReference type="SAM" id="Phobius"/>
    </source>
</evidence>
<evidence type="ECO:0000313" key="2">
    <source>
        <dbReference type="EMBL" id="KAI9181618.1"/>
    </source>
</evidence>
<reference evidence="2" key="1">
    <citation type="journal article" date="2022" name="Plant J.">
        <title>Strategies of tolerance reflected in two North American maple genomes.</title>
        <authorList>
            <person name="McEvoy S.L."/>
            <person name="Sezen U.U."/>
            <person name="Trouern-Trend A."/>
            <person name="McMahon S.M."/>
            <person name="Schaberg P.G."/>
            <person name="Yang J."/>
            <person name="Wegrzyn J.L."/>
            <person name="Swenson N.G."/>
        </authorList>
    </citation>
    <scope>NUCLEOTIDE SEQUENCE</scope>
    <source>
        <strain evidence="2">91603</strain>
    </source>
</reference>
<dbReference type="AlphaFoldDB" id="A0AAD5J028"/>
<feature type="transmembrane region" description="Helical" evidence="1">
    <location>
        <begin position="12"/>
        <end position="31"/>
    </location>
</feature>
<keyword evidence="3" id="KW-1185">Reference proteome</keyword>
<organism evidence="2 3">
    <name type="scientific">Acer negundo</name>
    <name type="common">Box elder</name>
    <dbReference type="NCBI Taxonomy" id="4023"/>
    <lineage>
        <taxon>Eukaryota</taxon>
        <taxon>Viridiplantae</taxon>
        <taxon>Streptophyta</taxon>
        <taxon>Embryophyta</taxon>
        <taxon>Tracheophyta</taxon>
        <taxon>Spermatophyta</taxon>
        <taxon>Magnoliopsida</taxon>
        <taxon>eudicotyledons</taxon>
        <taxon>Gunneridae</taxon>
        <taxon>Pentapetalae</taxon>
        <taxon>rosids</taxon>
        <taxon>malvids</taxon>
        <taxon>Sapindales</taxon>
        <taxon>Sapindaceae</taxon>
        <taxon>Hippocastanoideae</taxon>
        <taxon>Acereae</taxon>
        <taxon>Acer</taxon>
    </lineage>
</organism>
<protein>
    <submittedName>
        <fullName evidence="2">Uncharacterized protein</fullName>
    </submittedName>
</protein>
<reference evidence="2" key="2">
    <citation type="submission" date="2023-02" db="EMBL/GenBank/DDBJ databases">
        <authorList>
            <person name="Swenson N.G."/>
            <person name="Wegrzyn J.L."/>
            <person name="Mcevoy S.L."/>
        </authorList>
    </citation>
    <scope>NUCLEOTIDE SEQUENCE</scope>
    <source>
        <strain evidence="2">91603</strain>
        <tissue evidence="2">Leaf</tissue>
    </source>
</reference>
<gene>
    <name evidence="2" type="ORF">LWI28_016784</name>
</gene>
<evidence type="ECO:0000313" key="3">
    <source>
        <dbReference type="Proteomes" id="UP001064489"/>
    </source>
</evidence>
<keyword evidence="1" id="KW-1133">Transmembrane helix</keyword>